<comment type="cofactor">
    <cofactor evidence="2">
        <name>Mg(2+)</name>
        <dbReference type="ChEBI" id="CHEBI:18420"/>
    </cofactor>
</comment>
<sequence length="278" mass="31816">MLVASWNVNNVIRRLDHLLDWLGRYRPDVVALQELKAQTEAFPRDALRQAGYESLVVGQRTWNGVALLARGHDIIEVSSALPGDTSDKQARYVEAAINGVLFACLYLPNGNPQPGPKFDYKLRWFDRLRKRAEGLWACGEPVVLLGDWNVVPTDADIYKPDTWRDDALLQPEARKAFADVLEQGWTDAIRATHHAQVPFTFWDYRRNRWERNAGLRIDHILVSAQFKVNDAGVHKEERGKESPSDHAPVWAQLELRRTPRATRPAAKDRIPPHRARRP</sequence>
<comment type="similarity">
    <text evidence="3">Belongs to the DNA repair enzymes AP/ExoA family.</text>
</comment>
<dbReference type="RefSeq" id="WP_320425551.1">
    <property type="nucleotide sequence ID" value="NZ_JAXCLA010000008.1"/>
</dbReference>
<dbReference type="PANTHER" id="PTHR43250:SF1">
    <property type="entry name" value="EXODEOXYRIBONUCLEASE III"/>
    <property type="match status" value="1"/>
</dbReference>
<feature type="compositionally biased region" description="Basic and acidic residues" evidence="7">
    <location>
        <begin position="232"/>
        <end position="244"/>
    </location>
</feature>
<evidence type="ECO:0000256" key="5">
    <source>
        <dbReference type="ARBA" id="ARBA00022801"/>
    </source>
</evidence>
<dbReference type="PROSITE" id="PS00726">
    <property type="entry name" value="AP_NUCLEASE_F1_1"/>
    <property type="match status" value="1"/>
</dbReference>
<dbReference type="PROSITE" id="PS00728">
    <property type="entry name" value="AP_NUCLEASE_F1_3"/>
    <property type="match status" value="1"/>
</dbReference>
<dbReference type="EC" id="3.1.11.2" evidence="9"/>
<gene>
    <name evidence="9" type="primary">xth</name>
    <name evidence="9" type="ORF">SNE35_24010</name>
</gene>
<dbReference type="Gene3D" id="3.60.10.10">
    <property type="entry name" value="Endonuclease/exonuclease/phosphatase"/>
    <property type="match status" value="1"/>
</dbReference>
<accession>A0ABU5DMP8</accession>
<dbReference type="InterPro" id="IPR004808">
    <property type="entry name" value="AP_endonuc_1"/>
</dbReference>
<dbReference type="Pfam" id="PF03372">
    <property type="entry name" value="Exo_endo_phos"/>
    <property type="match status" value="1"/>
</dbReference>
<evidence type="ECO:0000256" key="4">
    <source>
        <dbReference type="ARBA" id="ARBA00022723"/>
    </source>
</evidence>
<keyword evidence="5 9" id="KW-0378">Hydrolase</keyword>
<evidence type="ECO:0000256" key="6">
    <source>
        <dbReference type="ARBA" id="ARBA00022842"/>
    </source>
</evidence>
<dbReference type="GO" id="GO:0008311">
    <property type="term" value="F:double-stranded DNA 3'-5' DNA exonuclease activity"/>
    <property type="evidence" value="ECO:0007669"/>
    <property type="project" value="UniProtKB-EC"/>
</dbReference>
<dbReference type="InterPro" id="IPR020847">
    <property type="entry name" value="AP_endonuclease_F1_BS"/>
</dbReference>
<keyword evidence="10" id="KW-1185">Reference proteome</keyword>
<dbReference type="InterPro" id="IPR036691">
    <property type="entry name" value="Endo/exonu/phosph_ase_sf"/>
</dbReference>
<evidence type="ECO:0000256" key="7">
    <source>
        <dbReference type="SAM" id="MobiDB-lite"/>
    </source>
</evidence>
<dbReference type="Proteomes" id="UP001285263">
    <property type="component" value="Unassembled WGS sequence"/>
</dbReference>
<evidence type="ECO:0000256" key="1">
    <source>
        <dbReference type="ARBA" id="ARBA00001936"/>
    </source>
</evidence>
<evidence type="ECO:0000313" key="9">
    <source>
        <dbReference type="EMBL" id="MDY0747589.1"/>
    </source>
</evidence>
<dbReference type="NCBIfam" id="TIGR00195">
    <property type="entry name" value="exoDNase_III"/>
    <property type="match status" value="1"/>
</dbReference>
<dbReference type="CDD" id="cd09086">
    <property type="entry name" value="ExoIII-like_AP-endo"/>
    <property type="match status" value="1"/>
</dbReference>
<name>A0ABU5DMP8_9BURK</name>
<organism evidence="9 10">
    <name type="scientific">Roseateles agri</name>
    <dbReference type="NCBI Taxonomy" id="3098619"/>
    <lineage>
        <taxon>Bacteria</taxon>
        <taxon>Pseudomonadati</taxon>
        <taxon>Pseudomonadota</taxon>
        <taxon>Betaproteobacteria</taxon>
        <taxon>Burkholderiales</taxon>
        <taxon>Sphaerotilaceae</taxon>
        <taxon>Roseateles</taxon>
    </lineage>
</organism>
<evidence type="ECO:0000256" key="2">
    <source>
        <dbReference type="ARBA" id="ARBA00001946"/>
    </source>
</evidence>
<dbReference type="PANTHER" id="PTHR43250">
    <property type="entry name" value="EXODEOXYRIBONUCLEASE III"/>
    <property type="match status" value="1"/>
</dbReference>
<evidence type="ECO:0000259" key="8">
    <source>
        <dbReference type="Pfam" id="PF03372"/>
    </source>
</evidence>
<comment type="cofactor">
    <cofactor evidence="1">
        <name>Mn(2+)</name>
        <dbReference type="ChEBI" id="CHEBI:29035"/>
    </cofactor>
</comment>
<proteinExistence type="inferred from homology"/>
<reference evidence="9 10" key="1">
    <citation type="submission" date="2023-11" db="EMBL/GenBank/DDBJ databases">
        <title>Paucibacter sp. nov., isolated from fresh soil in Korea.</title>
        <authorList>
            <person name="Le N.T.T."/>
        </authorList>
    </citation>
    <scope>NUCLEOTIDE SEQUENCE [LARGE SCALE GENOMIC DNA]</scope>
    <source>
        <strain evidence="9 10">R3-3</strain>
    </source>
</reference>
<dbReference type="EMBL" id="JAXCLA010000008">
    <property type="protein sequence ID" value="MDY0747589.1"/>
    <property type="molecule type" value="Genomic_DNA"/>
</dbReference>
<feature type="domain" description="Endonuclease/exonuclease/phosphatase" evidence="8">
    <location>
        <begin position="4"/>
        <end position="246"/>
    </location>
</feature>
<dbReference type="InterPro" id="IPR020848">
    <property type="entry name" value="AP_endonuclease_F1_CS"/>
</dbReference>
<evidence type="ECO:0000313" key="10">
    <source>
        <dbReference type="Proteomes" id="UP001285263"/>
    </source>
</evidence>
<protein>
    <submittedName>
        <fullName evidence="9">Exodeoxyribonuclease III</fullName>
        <ecNumber evidence="9">3.1.11.2</ecNumber>
    </submittedName>
</protein>
<feature type="region of interest" description="Disordered" evidence="7">
    <location>
        <begin position="232"/>
        <end position="278"/>
    </location>
</feature>
<dbReference type="SUPFAM" id="SSF56219">
    <property type="entry name" value="DNase I-like"/>
    <property type="match status" value="1"/>
</dbReference>
<keyword evidence="6" id="KW-0460">Magnesium</keyword>
<dbReference type="NCBIfam" id="TIGR00633">
    <property type="entry name" value="xth"/>
    <property type="match status" value="1"/>
</dbReference>
<dbReference type="InterPro" id="IPR037493">
    <property type="entry name" value="ExoIII-like"/>
</dbReference>
<comment type="caution">
    <text evidence="9">The sequence shown here is derived from an EMBL/GenBank/DDBJ whole genome shotgun (WGS) entry which is preliminary data.</text>
</comment>
<keyword evidence="4" id="KW-0479">Metal-binding</keyword>
<evidence type="ECO:0000256" key="3">
    <source>
        <dbReference type="ARBA" id="ARBA00007092"/>
    </source>
</evidence>
<dbReference type="PROSITE" id="PS51435">
    <property type="entry name" value="AP_NUCLEASE_F1_4"/>
    <property type="match status" value="1"/>
</dbReference>
<dbReference type="InterPro" id="IPR005135">
    <property type="entry name" value="Endo/exonuclease/phosphatase"/>
</dbReference>